<evidence type="ECO:0000313" key="2">
    <source>
        <dbReference type="EMBL" id="OWF34944.1"/>
    </source>
</evidence>
<feature type="compositionally biased region" description="Polar residues" evidence="1">
    <location>
        <begin position="39"/>
        <end position="51"/>
    </location>
</feature>
<dbReference type="EMBL" id="NEDP02076746">
    <property type="protein sequence ID" value="OWF34944.1"/>
    <property type="molecule type" value="Genomic_DNA"/>
</dbReference>
<feature type="region of interest" description="Disordered" evidence="1">
    <location>
        <begin position="1"/>
        <end position="51"/>
    </location>
</feature>
<organism evidence="2 3">
    <name type="scientific">Mizuhopecten yessoensis</name>
    <name type="common">Japanese scallop</name>
    <name type="synonym">Patinopecten yessoensis</name>
    <dbReference type="NCBI Taxonomy" id="6573"/>
    <lineage>
        <taxon>Eukaryota</taxon>
        <taxon>Metazoa</taxon>
        <taxon>Spiralia</taxon>
        <taxon>Lophotrochozoa</taxon>
        <taxon>Mollusca</taxon>
        <taxon>Bivalvia</taxon>
        <taxon>Autobranchia</taxon>
        <taxon>Pteriomorphia</taxon>
        <taxon>Pectinida</taxon>
        <taxon>Pectinoidea</taxon>
        <taxon>Pectinidae</taxon>
        <taxon>Mizuhopecten</taxon>
    </lineage>
</organism>
<comment type="caution">
    <text evidence="2">The sequence shown here is derived from an EMBL/GenBank/DDBJ whole genome shotgun (WGS) entry which is preliminary data.</text>
</comment>
<evidence type="ECO:0000313" key="3">
    <source>
        <dbReference type="Proteomes" id="UP000242188"/>
    </source>
</evidence>
<feature type="compositionally biased region" description="Basic residues" evidence="1">
    <location>
        <begin position="1"/>
        <end position="10"/>
    </location>
</feature>
<accession>A0A210PEP0</accession>
<dbReference type="AlphaFoldDB" id="A0A210PEP0"/>
<proteinExistence type="predicted"/>
<reference evidence="2 3" key="1">
    <citation type="journal article" date="2017" name="Nat. Ecol. Evol.">
        <title>Scallop genome provides insights into evolution of bilaterian karyotype and development.</title>
        <authorList>
            <person name="Wang S."/>
            <person name="Zhang J."/>
            <person name="Jiao W."/>
            <person name="Li J."/>
            <person name="Xun X."/>
            <person name="Sun Y."/>
            <person name="Guo X."/>
            <person name="Huan P."/>
            <person name="Dong B."/>
            <person name="Zhang L."/>
            <person name="Hu X."/>
            <person name="Sun X."/>
            <person name="Wang J."/>
            <person name="Zhao C."/>
            <person name="Wang Y."/>
            <person name="Wang D."/>
            <person name="Huang X."/>
            <person name="Wang R."/>
            <person name="Lv J."/>
            <person name="Li Y."/>
            <person name="Zhang Z."/>
            <person name="Liu B."/>
            <person name="Lu W."/>
            <person name="Hui Y."/>
            <person name="Liang J."/>
            <person name="Zhou Z."/>
            <person name="Hou R."/>
            <person name="Li X."/>
            <person name="Liu Y."/>
            <person name="Li H."/>
            <person name="Ning X."/>
            <person name="Lin Y."/>
            <person name="Zhao L."/>
            <person name="Xing Q."/>
            <person name="Dou J."/>
            <person name="Li Y."/>
            <person name="Mao J."/>
            <person name="Guo H."/>
            <person name="Dou H."/>
            <person name="Li T."/>
            <person name="Mu C."/>
            <person name="Jiang W."/>
            <person name="Fu Q."/>
            <person name="Fu X."/>
            <person name="Miao Y."/>
            <person name="Liu J."/>
            <person name="Yu Q."/>
            <person name="Li R."/>
            <person name="Liao H."/>
            <person name="Li X."/>
            <person name="Kong Y."/>
            <person name="Jiang Z."/>
            <person name="Chourrout D."/>
            <person name="Li R."/>
            <person name="Bao Z."/>
        </authorList>
    </citation>
    <scope>NUCLEOTIDE SEQUENCE [LARGE SCALE GENOMIC DNA]</scope>
    <source>
        <strain evidence="2 3">PY_sf001</strain>
    </source>
</reference>
<protein>
    <submittedName>
        <fullName evidence="2">Uncharacterized protein</fullName>
    </submittedName>
</protein>
<sequence length="67" mass="6882">MPKTRGRGRGRGIAARTASISPAPASSPERDSSVDIAESDTQSTQPALQNVTVHAVKPRGAGLCVVI</sequence>
<feature type="compositionally biased region" description="Low complexity" evidence="1">
    <location>
        <begin position="12"/>
        <end position="27"/>
    </location>
</feature>
<dbReference type="Proteomes" id="UP000242188">
    <property type="component" value="Unassembled WGS sequence"/>
</dbReference>
<name>A0A210PEP0_MIZYE</name>
<gene>
    <name evidence="2" type="ORF">KP79_PYT23533</name>
</gene>
<evidence type="ECO:0000256" key="1">
    <source>
        <dbReference type="SAM" id="MobiDB-lite"/>
    </source>
</evidence>
<keyword evidence="3" id="KW-1185">Reference proteome</keyword>